<evidence type="ECO:0008006" key="4">
    <source>
        <dbReference type="Google" id="ProtNLM"/>
    </source>
</evidence>
<dbReference type="EMBL" id="BMCU01000002">
    <property type="protein sequence ID" value="GGG08076.1"/>
    <property type="molecule type" value="Genomic_DNA"/>
</dbReference>
<name>A0A917D2G2_9NOCA</name>
<dbReference type="AlphaFoldDB" id="A0A917D2G2"/>
<dbReference type="Proteomes" id="UP000654257">
    <property type="component" value="Unassembled WGS sequence"/>
</dbReference>
<keyword evidence="3" id="KW-1185">Reference proteome</keyword>
<comment type="caution">
    <text evidence="2">The sequence shown here is derived from an EMBL/GenBank/DDBJ whole genome shotgun (WGS) entry which is preliminary data.</text>
</comment>
<reference evidence="2" key="2">
    <citation type="submission" date="2020-09" db="EMBL/GenBank/DDBJ databases">
        <authorList>
            <person name="Sun Q."/>
            <person name="Sedlacek I."/>
        </authorList>
    </citation>
    <scope>NUCLEOTIDE SEQUENCE</scope>
    <source>
        <strain evidence="2">CCM 7905</strain>
    </source>
</reference>
<evidence type="ECO:0000313" key="3">
    <source>
        <dbReference type="Proteomes" id="UP000654257"/>
    </source>
</evidence>
<accession>A0A917D2G2</accession>
<protein>
    <recommendedName>
        <fullName evidence="4">Transmembrane protein</fullName>
    </recommendedName>
</protein>
<reference evidence="2" key="1">
    <citation type="journal article" date="2014" name="Int. J. Syst. Evol. Microbiol.">
        <title>Complete genome sequence of Corynebacterium casei LMG S-19264T (=DSM 44701T), isolated from a smear-ripened cheese.</title>
        <authorList>
            <consortium name="US DOE Joint Genome Institute (JGI-PGF)"/>
            <person name="Walter F."/>
            <person name="Albersmeier A."/>
            <person name="Kalinowski J."/>
            <person name="Ruckert C."/>
        </authorList>
    </citation>
    <scope>NUCLEOTIDE SEQUENCE</scope>
    <source>
        <strain evidence="2">CCM 7905</strain>
    </source>
</reference>
<keyword evidence="1" id="KW-1133">Transmembrane helix</keyword>
<keyword evidence="1" id="KW-0472">Membrane</keyword>
<feature type="transmembrane region" description="Helical" evidence="1">
    <location>
        <begin position="106"/>
        <end position="125"/>
    </location>
</feature>
<feature type="transmembrane region" description="Helical" evidence="1">
    <location>
        <begin position="34"/>
        <end position="52"/>
    </location>
</feature>
<gene>
    <name evidence="2" type="ORF">GCM10007304_22720</name>
</gene>
<sequence>MTEKSQIDKQAALDRLGTMEDAERKVSGAIDPGARALVVAVAVLVLLLSFALPHTGSANGWDVLAGDADAVAESIALPSRIFVWLTLVFAVIFSTLALVTQKWALAWIALYGSGVATVFGLLAIWSRQTLPSTSTAAGPGIGLVLAWIVVAILTFHWLRAVWLRSTAQLAAAERRRIATAEADARAERGPADFS</sequence>
<evidence type="ECO:0000256" key="1">
    <source>
        <dbReference type="SAM" id="Phobius"/>
    </source>
</evidence>
<feature type="transmembrane region" description="Helical" evidence="1">
    <location>
        <begin position="81"/>
        <end position="99"/>
    </location>
</feature>
<evidence type="ECO:0000313" key="2">
    <source>
        <dbReference type="EMBL" id="GGG08076.1"/>
    </source>
</evidence>
<proteinExistence type="predicted"/>
<feature type="transmembrane region" description="Helical" evidence="1">
    <location>
        <begin position="137"/>
        <end position="158"/>
    </location>
</feature>
<keyword evidence="1" id="KW-0812">Transmembrane</keyword>
<organism evidence="2 3">
    <name type="scientific">Rhodococcoides trifolii</name>
    <dbReference type="NCBI Taxonomy" id="908250"/>
    <lineage>
        <taxon>Bacteria</taxon>
        <taxon>Bacillati</taxon>
        <taxon>Actinomycetota</taxon>
        <taxon>Actinomycetes</taxon>
        <taxon>Mycobacteriales</taxon>
        <taxon>Nocardiaceae</taxon>
        <taxon>Rhodococcoides</taxon>
    </lineage>
</organism>